<dbReference type="Pfam" id="PF00400">
    <property type="entry name" value="WD40"/>
    <property type="match status" value="3"/>
</dbReference>
<organism evidence="5 6">
    <name type="scientific">Gigaspora margarita</name>
    <dbReference type="NCBI Taxonomy" id="4874"/>
    <lineage>
        <taxon>Eukaryota</taxon>
        <taxon>Fungi</taxon>
        <taxon>Fungi incertae sedis</taxon>
        <taxon>Mucoromycota</taxon>
        <taxon>Glomeromycotina</taxon>
        <taxon>Glomeromycetes</taxon>
        <taxon>Diversisporales</taxon>
        <taxon>Gigasporaceae</taxon>
        <taxon>Gigaspora</taxon>
    </lineage>
</organism>
<dbReference type="InterPro" id="IPR001680">
    <property type="entry name" value="WD40_rpt"/>
</dbReference>
<dbReference type="GO" id="GO:0005656">
    <property type="term" value="C:nuclear pre-replicative complex"/>
    <property type="evidence" value="ECO:0007669"/>
    <property type="project" value="TreeGrafter"/>
</dbReference>
<dbReference type="InterPro" id="IPR011047">
    <property type="entry name" value="Quinoprotein_ADH-like_sf"/>
</dbReference>
<evidence type="ECO:0000256" key="3">
    <source>
        <dbReference type="ARBA" id="ARBA00022737"/>
    </source>
</evidence>
<dbReference type="PANTHER" id="PTHR18763">
    <property type="entry name" value="WD-REPEAT PROTEIN 18"/>
    <property type="match status" value="1"/>
</dbReference>
<dbReference type="GO" id="GO:0006364">
    <property type="term" value="P:rRNA processing"/>
    <property type="evidence" value="ECO:0007669"/>
    <property type="project" value="TreeGrafter"/>
</dbReference>
<keyword evidence="2 4" id="KW-0853">WD repeat</keyword>
<dbReference type="GO" id="GO:0120330">
    <property type="term" value="C:rixosome complex"/>
    <property type="evidence" value="ECO:0007669"/>
    <property type="project" value="TreeGrafter"/>
</dbReference>
<dbReference type="InterPro" id="IPR019775">
    <property type="entry name" value="WD40_repeat_CS"/>
</dbReference>
<evidence type="ECO:0000256" key="4">
    <source>
        <dbReference type="PROSITE-ProRule" id="PRU00221"/>
    </source>
</evidence>
<dbReference type="OrthoDB" id="756370at2759"/>
<evidence type="ECO:0000256" key="2">
    <source>
        <dbReference type="ARBA" id="ARBA00022574"/>
    </source>
</evidence>
<keyword evidence="6" id="KW-1185">Reference proteome</keyword>
<evidence type="ECO:0000256" key="1">
    <source>
        <dbReference type="ARBA" id="ARBA00010143"/>
    </source>
</evidence>
<name>A0A8H3X916_GIGMA</name>
<dbReference type="Proteomes" id="UP000439903">
    <property type="component" value="Unassembled WGS sequence"/>
</dbReference>
<keyword evidence="3" id="KW-0677">Repeat</keyword>
<comment type="caution">
    <text evidence="5">The sequence shown here is derived from an EMBL/GenBank/DDBJ whole genome shotgun (WGS) entry which is preliminary data.</text>
</comment>
<dbReference type="PROSITE" id="PS00678">
    <property type="entry name" value="WD_REPEATS_1"/>
    <property type="match status" value="1"/>
</dbReference>
<dbReference type="SUPFAM" id="SSF50998">
    <property type="entry name" value="Quinoprotein alcohol dehydrogenase-like"/>
    <property type="match status" value="1"/>
</dbReference>
<gene>
    <name evidence="5" type="ORF">F8M41_004868</name>
</gene>
<dbReference type="InterPro" id="IPR045227">
    <property type="entry name" value="WDR18/Ipi3/RID3"/>
</dbReference>
<reference evidence="5 6" key="1">
    <citation type="journal article" date="2019" name="Environ. Microbiol.">
        <title>At the nexus of three kingdoms: the genome of the mycorrhizal fungus Gigaspora margarita provides insights into plant, endobacterial and fungal interactions.</title>
        <authorList>
            <person name="Venice F."/>
            <person name="Ghignone S."/>
            <person name="Salvioli di Fossalunga A."/>
            <person name="Amselem J."/>
            <person name="Novero M."/>
            <person name="Xianan X."/>
            <person name="Sedzielewska Toro K."/>
            <person name="Morin E."/>
            <person name="Lipzen A."/>
            <person name="Grigoriev I.V."/>
            <person name="Henrissat B."/>
            <person name="Martin F.M."/>
            <person name="Bonfante P."/>
        </authorList>
    </citation>
    <scope>NUCLEOTIDE SEQUENCE [LARGE SCALE GENOMIC DNA]</scope>
    <source>
        <strain evidence="5 6">BEG34</strain>
    </source>
</reference>
<dbReference type="SMART" id="SM00320">
    <property type="entry name" value="WD40"/>
    <property type="match status" value="5"/>
</dbReference>
<dbReference type="AlphaFoldDB" id="A0A8H3X916"/>
<feature type="repeat" description="WD" evidence="4">
    <location>
        <begin position="291"/>
        <end position="332"/>
    </location>
</feature>
<dbReference type="EMBL" id="WTPW01001451">
    <property type="protein sequence ID" value="KAF0434863.1"/>
    <property type="molecule type" value="Genomic_DNA"/>
</dbReference>
<feature type="repeat" description="WD" evidence="4">
    <location>
        <begin position="120"/>
        <end position="151"/>
    </location>
</feature>
<dbReference type="InterPro" id="IPR015943">
    <property type="entry name" value="WD40/YVTN_repeat-like_dom_sf"/>
</dbReference>
<sequence length="483" mass="53946">MLTELVLTTSLSDSTIQVWDFRTGTLLTSFKQNICYQHGLALIPFPGQPNRVGLIIAAQCDKALLHVYSWQKDQPYRKIICPEKLVSVTISNQGAYCACGTDNGKIYIWELSTGILCRVYDAHYKKISVLKFTDDDTALISGSEDAGVNVWLTCSILNVSTDESPAPFHSWSEHSLPITDIICGIGSFRTARVLTSSLDHTCKLWDLSSGHLLTTFVFPTAINAIALDPAERMFFAGGRDNLIYQVNLYRKLENRTYNASGQPGFEITAVGGVGVVEDVASEHDDKRGLIFRGHGMPITTLSLSYDATLLLSGSQDETVKVWDIASRQMIKNFTHLKGPIVNIQTFIKPPDLFNLGLSPAKIMEQPIQQFKRTQGISIKEDSEIEESVIMVLGDNTKEIDIYNYNCNSQVVASYESLDLQKTKSTQNKFRNGDATTMLQTQVSELQSELIRIHGHYQHVKGLHDEMYQELVTDFISKRRAEGN</sequence>
<evidence type="ECO:0000313" key="5">
    <source>
        <dbReference type="EMBL" id="KAF0434863.1"/>
    </source>
</evidence>
<accession>A0A8H3X916</accession>
<comment type="similarity">
    <text evidence="1">Belongs to the WD repeat IPI3/WDR18 family.</text>
</comment>
<dbReference type="InterPro" id="IPR020472">
    <property type="entry name" value="WD40_PAC1"/>
</dbReference>
<protein>
    <submittedName>
        <fullName evidence="5">WD40 repeat-like protein</fullName>
    </submittedName>
</protein>
<dbReference type="PROSITE" id="PS50294">
    <property type="entry name" value="WD_REPEATS_REGION"/>
    <property type="match status" value="2"/>
</dbReference>
<evidence type="ECO:0000313" key="6">
    <source>
        <dbReference type="Proteomes" id="UP000439903"/>
    </source>
</evidence>
<feature type="repeat" description="WD" evidence="4">
    <location>
        <begin position="193"/>
        <end position="215"/>
    </location>
</feature>
<dbReference type="PRINTS" id="PR00320">
    <property type="entry name" value="GPROTEINBRPT"/>
</dbReference>
<feature type="repeat" description="WD" evidence="4">
    <location>
        <begin position="7"/>
        <end position="29"/>
    </location>
</feature>
<proteinExistence type="inferred from homology"/>
<dbReference type="PROSITE" id="PS50082">
    <property type="entry name" value="WD_REPEATS_2"/>
    <property type="match status" value="4"/>
</dbReference>
<dbReference type="Gene3D" id="2.130.10.10">
    <property type="entry name" value="YVTN repeat-like/Quinoprotein amine dehydrogenase"/>
    <property type="match status" value="3"/>
</dbReference>
<dbReference type="PANTHER" id="PTHR18763:SF0">
    <property type="entry name" value="WD REPEAT-CONTAINING PROTEIN 18"/>
    <property type="match status" value="1"/>
</dbReference>
<dbReference type="GO" id="GO:0006261">
    <property type="term" value="P:DNA-templated DNA replication"/>
    <property type="evidence" value="ECO:0007669"/>
    <property type="project" value="TreeGrafter"/>
</dbReference>